<evidence type="ECO:0000256" key="1">
    <source>
        <dbReference type="SAM" id="MobiDB-lite"/>
    </source>
</evidence>
<feature type="region of interest" description="Disordered" evidence="1">
    <location>
        <begin position="1"/>
        <end position="21"/>
    </location>
</feature>
<keyword evidence="4" id="KW-1185">Reference proteome</keyword>
<dbReference type="InterPro" id="IPR005182">
    <property type="entry name" value="YdbS-like_PH"/>
</dbReference>
<comment type="caution">
    <text evidence="3">The sequence shown here is derived from an EMBL/GenBank/DDBJ whole genome shotgun (WGS) entry which is preliminary data.</text>
</comment>
<organism evidence="3 4">
    <name type="scientific">Vreelandella azerica</name>
    <dbReference type="NCBI Taxonomy" id="2732867"/>
    <lineage>
        <taxon>Bacteria</taxon>
        <taxon>Pseudomonadati</taxon>
        <taxon>Pseudomonadota</taxon>
        <taxon>Gammaproteobacteria</taxon>
        <taxon>Oceanospirillales</taxon>
        <taxon>Halomonadaceae</taxon>
        <taxon>Vreelandella</taxon>
    </lineage>
</organism>
<reference evidence="3 4" key="1">
    <citation type="submission" date="2020-05" db="EMBL/GenBank/DDBJ databases">
        <authorList>
            <person name="Ruan W."/>
            <person name="Jeon C.O."/>
            <person name="Chun B.H."/>
        </authorList>
    </citation>
    <scope>NUCLEOTIDE SEQUENCE [LARGE SCALE GENOMIC DNA]</scope>
    <source>
        <strain evidence="3 4">TBZ9</strain>
    </source>
</reference>
<sequence length="128" mass="13498">MPLVGAGCTPDRQPDAARGAGFSTGLVGGGGACDQHGFRPRLVAPAAVPRGKLGGASSGVFGRTVRWVPTARVQSVSLLQPLWQRRLGLASLDVRAAGGRITLPWMPREQAERWRDELLCEVASGDIL</sequence>
<feature type="domain" description="YdbS-like PH" evidence="2">
    <location>
        <begin position="58"/>
        <end position="117"/>
    </location>
</feature>
<dbReference type="Proteomes" id="UP000588806">
    <property type="component" value="Unassembled WGS sequence"/>
</dbReference>
<protein>
    <submittedName>
        <fullName evidence="3">PH domain-containing protein</fullName>
    </submittedName>
</protein>
<dbReference type="AlphaFoldDB" id="A0A7Y3TXR5"/>
<gene>
    <name evidence="3" type="ORF">HLB35_09425</name>
</gene>
<evidence type="ECO:0000259" key="2">
    <source>
        <dbReference type="Pfam" id="PF03703"/>
    </source>
</evidence>
<accession>A0A7Y3TXR5</accession>
<name>A0A7Y3TXR5_9GAMM</name>
<dbReference type="Pfam" id="PF03703">
    <property type="entry name" value="bPH_2"/>
    <property type="match status" value="1"/>
</dbReference>
<proteinExistence type="predicted"/>
<reference evidence="3 4" key="2">
    <citation type="submission" date="2020-06" db="EMBL/GenBank/DDBJ databases">
        <title>Halomonas songnenensis sp. nov., a moderately halophilic bacterium isolated from saline and alkaline soils.</title>
        <authorList>
            <person name="Jiang J."/>
            <person name="Pan Y."/>
        </authorList>
    </citation>
    <scope>NUCLEOTIDE SEQUENCE [LARGE SCALE GENOMIC DNA]</scope>
    <source>
        <strain evidence="3 4">TBZ9</strain>
    </source>
</reference>
<dbReference type="EMBL" id="JABFHI010000003">
    <property type="protein sequence ID" value="NOG31923.1"/>
    <property type="molecule type" value="Genomic_DNA"/>
</dbReference>
<evidence type="ECO:0000313" key="4">
    <source>
        <dbReference type="Proteomes" id="UP000588806"/>
    </source>
</evidence>
<evidence type="ECO:0000313" key="3">
    <source>
        <dbReference type="EMBL" id="NOG31923.1"/>
    </source>
</evidence>